<dbReference type="PANTHER" id="PTHR45138">
    <property type="entry name" value="REGULATORY COMPONENTS OF SENSORY TRANSDUCTION SYSTEM"/>
    <property type="match status" value="1"/>
</dbReference>
<comment type="catalytic activity">
    <reaction evidence="2">
        <text>2 GTP = 3',3'-c-di-GMP + 2 diphosphate</text>
        <dbReference type="Rhea" id="RHEA:24898"/>
        <dbReference type="ChEBI" id="CHEBI:33019"/>
        <dbReference type="ChEBI" id="CHEBI:37565"/>
        <dbReference type="ChEBI" id="CHEBI:58805"/>
        <dbReference type="EC" id="2.7.7.65"/>
    </reaction>
</comment>
<evidence type="ECO:0000313" key="7">
    <source>
        <dbReference type="Proteomes" id="UP001354227"/>
    </source>
</evidence>
<dbReference type="EMBL" id="JAZDCT010000035">
    <property type="protein sequence ID" value="MEE1890320.1"/>
    <property type="molecule type" value="Genomic_DNA"/>
</dbReference>
<keyword evidence="7" id="KW-1185">Reference proteome</keyword>
<evidence type="ECO:0000259" key="5">
    <source>
        <dbReference type="PROSITE" id="PS50887"/>
    </source>
</evidence>
<evidence type="ECO:0000256" key="1">
    <source>
        <dbReference type="ARBA" id="ARBA00012528"/>
    </source>
</evidence>
<evidence type="ECO:0000256" key="3">
    <source>
        <dbReference type="PROSITE-ProRule" id="PRU00169"/>
    </source>
</evidence>
<dbReference type="InterPro" id="IPR000160">
    <property type="entry name" value="GGDEF_dom"/>
</dbReference>
<dbReference type="InterPro" id="IPR029787">
    <property type="entry name" value="Nucleotide_cyclase"/>
</dbReference>
<dbReference type="Pfam" id="PF00990">
    <property type="entry name" value="GGDEF"/>
    <property type="match status" value="1"/>
</dbReference>
<sequence length="538" mass="60742">MTQPAEPSHERLKQHFAQRVIHQARQILEIWQRLQRGEWSSGDLGELCEANLRLQRYAERFEQPEHGSLSTAIGQTLRAIEANSARLNSELISELNRLMQRLSRTGLRKGDQLDNVPLPPLRKPVYIVLQDHDRAERLAQQLEFFGLSVQALCSAEAFQASMSERLPSAIVMDVDFTGAGIGLRLAAQAQQGLEQPVPLLFFCLHETDTPTRLAAVRAGGQEFLTGTLDASSLLEKLELLTSATQYDPFRVLVIDDSRAQALHTERLLNSAGIITRTLTEPIRTMSELADFQPDLIILDMYMPECTGPELAKVIRHNDRYVSVPIIYLSAEDDLDKQLDAMSEGGDDFLTKPIRSRHLVTTVRNRAARARHLKARMVRDSLTGLYNHTHILQLLEDCSFRARRETQPLSFAMLDIDHFKKINDRHGHPMGDRVIKSLALFLKQRLRKTDFIGRYGGEEFAIVMPNTALEAAHKVLDEIRRRFAEIHYPAQPHDLQCTFSAGVVQLDDSLDALTMASAADEALYRAKHAGRNCVVRVEP</sequence>
<feature type="domain" description="Response regulatory" evidence="4">
    <location>
        <begin position="124"/>
        <end position="241"/>
    </location>
</feature>
<keyword evidence="6" id="KW-0808">Transferase</keyword>
<dbReference type="InterPro" id="IPR050469">
    <property type="entry name" value="Diguanylate_Cyclase"/>
</dbReference>
<keyword evidence="3" id="KW-0597">Phosphoprotein</keyword>
<accession>A0ABU7HGQ7</accession>
<dbReference type="Gene3D" id="3.40.50.2300">
    <property type="match status" value="2"/>
</dbReference>
<feature type="modified residue" description="4-aspartylphosphate" evidence="3">
    <location>
        <position position="173"/>
    </location>
</feature>
<dbReference type="Gene3D" id="3.30.70.270">
    <property type="match status" value="1"/>
</dbReference>
<dbReference type="CDD" id="cd00156">
    <property type="entry name" value="REC"/>
    <property type="match status" value="1"/>
</dbReference>
<dbReference type="GO" id="GO:0052621">
    <property type="term" value="F:diguanylate cyclase activity"/>
    <property type="evidence" value="ECO:0007669"/>
    <property type="project" value="UniProtKB-EC"/>
</dbReference>
<name>A0ABU7HGQ7_9PSED</name>
<dbReference type="PROSITE" id="PS50887">
    <property type="entry name" value="GGDEF"/>
    <property type="match status" value="1"/>
</dbReference>
<dbReference type="Pfam" id="PF00072">
    <property type="entry name" value="Response_reg"/>
    <property type="match status" value="1"/>
</dbReference>
<dbReference type="SMART" id="SM00448">
    <property type="entry name" value="REC"/>
    <property type="match status" value="1"/>
</dbReference>
<comment type="caution">
    <text evidence="6">The sequence shown here is derived from an EMBL/GenBank/DDBJ whole genome shotgun (WGS) entry which is preliminary data.</text>
</comment>
<dbReference type="NCBIfam" id="TIGR00254">
    <property type="entry name" value="GGDEF"/>
    <property type="match status" value="1"/>
</dbReference>
<protein>
    <recommendedName>
        <fullName evidence="1">diguanylate cyclase</fullName>
        <ecNumber evidence="1">2.7.7.65</ecNumber>
    </recommendedName>
</protein>
<keyword evidence="6" id="KW-0548">Nucleotidyltransferase</keyword>
<dbReference type="RefSeq" id="WP_330105201.1">
    <property type="nucleotide sequence ID" value="NZ_JAZDCT010000035.1"/>
</dbReference>
<dbReference type="SUPFAM" id="SSF52172">
    <property type="entry name" value="CheY-like"/>
    <property type="match status" value="2"/>
</dbReference>
<feature type="domain" description="Response regulatory" evidence="4">
    <location>
        <begin position="250"/>
        <end position="366"/>
    </location>
</feature>
<dbReference type="InterPro" id="IPR043128">
    <property type="entry name" value="Rev_trsase/Diguanyl_cyclase"/>
</dbReference>
<evidence type="ECO:0000256" key="2">
    <source>
        <dbReference type="ARBA" id="ARBA00034247"/>
    </source>
</evidence>
<feature type="domain" description="GGDEF" evidence="5">
    <location>
        <begin position="406"/>
        <end position="538"/>
    </location>
</feature>
<dbReference type="SMART" id="SM00267">
    <property type="entry name" value="GGDEF"/>
    <property type="match status" value="1"/>
</dbReference>
<organism evidence="6 7">
    <name type="scientific">Pseudomonas carassii</name>
    <dbReference type="NCBI Taxonomy" id="3115855"/>
    <lineage>
        <taxon>Bacteria</taxon>
        <taxon>Pseudomonadati</taxon>
        <taxon>Pseudomonadota</taxon>
        <taxon>Gammaproteobacteria</taxon>
        <taxon>Pseudomonadales</taxon>
        <taxon>Pseudomonadaceae</taxon>
        <taxon>Pseudomonas</taxon>
    </lineage>
</organism>
<dbReference type="InterPro" id="IPR001789">
    <property type="entry name" value="Sig_transdc_resp-reg_receiver"/>
</dbReference>
<dbReference type="Proteomes" id="UP001354227">
    <property type="component" value="Unassembled WGS sequence"/>
</dbReference>
<dbReference type="EC" id="2.7.7.65" evidence="1"/>
<proteinExistence type="predicted"/>
<dbReference type="SUPFAM" id="SSF55073">
    <property type="entry name" value="Nucleotide cyclase"/>
    <property type="match status" value="1"/>
</dbReference>
<evidence type="ECO:0000259" key="4">
    <source>
        <dbReference type="PROSITE" id="PS50110"/>
    </source>
</evidence>
<evidence type="ECO:0000313" key="6">
    <source>
        <dbReference type="EMBL" id="MEE1890320.1"/>
    </source>
</evidence>
<dbReference type="PANTHER" id="PTHR45138:SF9">
    <property type="entry name" value="DIGUANYLATE CYCLASE DGCM-RELATED"/>
    <property type="match status" value="1"/>
</dbReference>
<dbReference type="InterPro" id="IPR011006">
    <property type="entry name" value="CheY-like_superfamily"/>
</dbReference>
<feature type="modified residue" description="4-aspartylphosphate" evidence="3">
    <location>
        <position position="299"/>
    </location>
</feature>
<reference evidence="6" key="1">
    <citation type="submission" date="2024-01" db="EMBL/GenBank/DDBJ databases">
        <title>Unpublished Manusciprt.</title>
        <authorList>
            <person name="Duman M."/>
            <person name="Valdes E.G."/>
            <person name="Ajmi N."/>
            <person name="Altun S."/>
            <person name="Saticioglu I.B."/>
        </authorList>
    </citation>
    <scope>NUCLEOTIDE SEQUENCE</scope>
    <source>
        <strain evidence="6">137P</strain>
    </source>
</reference>
<dbReference type="CDD" id="cd01949">
    <property type="entry name" value="GGDEF"/>
    <property type="match status" value="1"/>
</dbReference>
<dbReference type="PROSITE" id="PS50110">
    <property type="entry name" value="RESPONSE_REGULATORY"/>
    <property type="match status" value="2"/>
</dbReference>
<gene>
    <name evidence="6" type="ORF">V0R62_21870</name>
</gene>